<keyword evidence="2" id="KW-1185">Reference proteome</keyword>
<protein>
    <recommendedName>
        <fullName evidence="3">DUF3530 domain-containing protein</fullName>
    </recommendedName>
</protein>
<evidence type="ECO:0000313" key="1">
    <source>
        <dbReference type="EMBL" id="GGD48626.1"/>
    </source>
</evidence>
<dbReference type="Proteomes" id="UP000614272">
    <property type="component" value="Unassembled WGS sequence"/>
</dbReference>
<comment type="caution">
    <text evidence="1">The sequence shown here is derived from an EMBL/GenBank/DDBJ whole genome shotgun (WGS) entry which is preliminary data.</text>
</comment>
<dbReference type="InterPro" id="IPR022529">
    <property type="entry name" value="DUF3530"/>
</dbReference>
<sequence>MLFFVSLCCHAEQLVPAEMRNQDIQRGFPEHQYRQLEAGEQRFAALFSEHTIPNNMGVAILVNDFSLSHLGNQSLGPLARHLNDEGWVTLVITAPEIELYAVQESGDSEDAAEQPKSIQPIEPASILSTEQYERFETLISERVDAAIQFTQNYPGFVLVISQGSSAAALLNHYAQQQTGLPDALVTVSPYWPEPARNHQLAEKMAGLTIPVLDIYNRWNNAWTLSQRQQRLIAAEKALKMHYRQREIVGTDLYAHQYPYIAKEVQGWLIHMGW</sequence>
<organism evidence="1 2">
    <name type="scientific">Lacimicrobium alkaliphilum</name>
    <dbReference type="NCBI Taxonomy" id="1526571"/>
    <lineage>
        <taxon>Bacteria</taxon>
        <taxon>Pseudomonadati</taxon>
        <taxon>Pseudomonadota</taxon>
        <taxon>Gammaproteobacteria</taxon>
        <taxon>Alteromonadales</taxon>
        <taxon>Alteromonadaceae</taxon>
        <taxon>Lacimicrobium</taxon>
    </lineage>
</organism>
<dbReference type="SUPFAM" id="SSF53474">
    <property type="entry name" value="alpha/beta-Hydrolases"/>
    <property type="match status" value="1"/>
</dbReference>
<evidence type="ECO:0000313" key="2">
    <source>
        <dbReference type="Proteomes" id="UP000614272"/>
    </source>
</evidence>
<proteinExistence type="predicted"/>
<reference evidence="2" key="1">
    <citation type="journal article" date="2019" name="Int. J. Syst. Evol. Microbiol.">
        <title>The Global Catalogue of Microorganisms (GCM) 10K type strain sequencing project: providing services to taxonomists for standard genome sequencing and annotation.</title>
        <authorList>
            <consortium name="The Broad Institute Genomics Platform"/>
            <consortium name="The Broad Institute Genome Sequencing Center for Infectious Disease"/>
            <person name="Wu L."/>
            <person name="Ma J."/>
        </authorList>
    </citation>
    <scope>NUCLEOTIDE SEQUENCE [LARGE SCALE GENOMIC DNA]</scope>
    <source>
        <strain evidence="2">CGMCC 1.12923</strain>
    </source>
</reference>
<dbReference type="InterPro" id="IPR029058">
    <property type="entry name" value="AB_hydrolase_fold"/>
</dbReference>
<evidence type="ECO:0008006" key="3">
    <source>
        <dbReference type="Google" id="ProtNLM"/>
    </source>
</evidence>
<name>A0ABQ1QVN2_9ALTE</name>
<gene>
    <name evidence="1" type="ORF">GCM10011357_00650</name>
</gene>
<accession>A0ABQ1QVN2</accession>
<dbReference type="Pfam" id="PF12048">
    <property type="entry name" value="DUF3530"/>
    <property type="match status" value="1"/>
</dbReference>
<dbReference type="EMBL" id="BMGJ01000001">
    <property type="protein sequence ID" value="GGD48626.1"/>
    <property type="molecule type" value="Genomic_DNA"/>
</dbReference>